<sequence length="114" mass="13180">MRAFNILSLVLVTKLFLNGDASSTPRMRIVGDESDTQEERVSKALNNVFERLMERAGKAYDESLAEALYTIGGLKEITEKPVDWIDQMLKNEDYKWKMIAILLYHNQHPENFKS</sequence>
<name>A0AAV0SRS9_9STRA</name>
<dbReference type="Proteomes" id="UP001159659">
    <property type="component" value="Unassembled WGS sequence"/>
</dbReference>
<protein>
    <recommendedName>
        <fullName evidence="4">RxLR effector protein</fullName>
    </recommendedName>
</protein>
<gene>
    <name evidence="2" type="ORF">PFR002_LOCUS1086</name>
</gene>
<proteinExistence type="predicted"/>
<evidence type="ECO:0000313" key="2">
    <source>
        <dbReference type="EMBL" id="CAI5706540.1"/>
    </source>
</evidence>
<organism evidence="2 3">
    <name type="scientific">Peronospora farinosa</name>
    <dbReference type="NCBI Taxonomy" id="134698"/>
    <lineage>
        <taxon>Eukaryota</taxon>
        <taxon>Sar</taxon>
        <taxon>Stramenopiles</taxon>
        <taxon>Oomycota</taxon>
        <taxon>Peronosporomycetes</taxon>
        <taxon>Peronosporales</taxon>
        <taxon>Peronosporaceae</taxon>
        <taxon>Peronospora</taxon>
    </lineage>
</organism>
<feature type="signal peptide" evidence="1">
    <location>
        <begin position="1"/>
        <end position="23"/>
    </location>
</feature>
<comment type="caution">
    <text evidence="2">The sequence shown here is derived from an EMBL/GenBank/DDBJ whole genome shotgun (WGS) entry which is preliminary data.</text>
</comment>
<evidence type="ECO:0000313" key="3">
    <source>
        <dbReference type="Proteomes" id="UP001159659"/>
    </source>
</evidence>
<dbReference type="AlphaFoldDB" id="A0AAV0SRS9"/>
<accession>A0AAV0SRS9</accession>
<reference evidence="2" key="1">
    <citation type="submission" date="2022-12" db="EMBL/GenBank/DDBJ databases">
        <authorList>
            <person name="Webb A."/>
        </authorList>
    </citation>
    <scope>NUCLEOTIDE SEQUENCE</scope>
    <source>
        <strain evidence="2">Pf2</strain>
    </source>
</reference>
<evidence type="ECO:0008006" key="4">
    <source>
        <dbReference type="Google" id="ProtNLM"/>
    </source>
</evidence>
<feature type="chain" id="PRO_5043572472" description="RxLR effector protein" evidence="1">
    <location>
        <begin position="24"/>
        <end position="114"/>
    </location>
</feature>
<evidence type="ECO:0000256" key="1">
    <source>
        <dbReference type="SAM" id="SignalP"/>
    </source>
</evidence>
<dbReference type="EMBL" id="CANTFK010000103">
    <property type="protein sequence ID" value="CAI5706540.1"/>
    <property type="molecule type" value="Genomic_DNA"/>
</dbReference>
<keyword evidence="1" id="KW-0732">Signal</keyword>